<keyword evidence="9 12" id="KW-0234">DNA repair</keyword>
<keyword evidence="15" id="KW-0255">Endonuclease</keyword>
<evidence type="ECO:0000256" key="5">
    <source>
        <dbReference type="ARBA" id="ARBA00022801"/>
    </source>
</evidence>
<evidence type="ECO:0000259" key="14">
    <source>
        <dbReference type="SMART" id="SM00478"/>
    </source>
</evidence>
<dbReference type="SUPFAM" id="SSF48150">
    <property type="entry name" value="DNA-glycosylase"/>
    <property type="match status" value="1"/>
</dbReference>
<dbReference type="InterPro" id="IPR000445">
    <property type="entry name" value="HhH_motif"/>
</dbReference>
<keyword evidence="6 12" id="KW-0408">Iron</keyword>
<evidence type="ECO:0000256" key="9">
    <source>
        <dbReference type="ARBA" id="ARBA00023204"/>
    </source>
</evidence>
<dbReference type="GO" id="GO:0051539">
    <property type="term" value="F:4 iron, 4 sulfur cluster binding"/>
    <property type="evidence" value="ECO:0007669"/>
    <property type="project" value="UniProtKB-UniRule"/>
</dbReference>
<keyword evidence="7 12" id="KW-0411">Iron-sulfur</keyword>
<dbReference type="PANTHER" id="PTHR10359:SF18">
    <property type="entry name" value="ENDONUCLEASE III"/>
    <property type="match status" value="1"/>
</dbReference>
<evidence type="ECO:0000256" key="11">
    <source>
        <dbReference type="ARBA" id="ARBA00023295"/>
    </source>
</evidence>
<feature type="binding site" evidence="12">
    <location>
        <position position="196"/>
    </location>
    <ligand>
        <name>[4Fe-4S] cluster</name>
        <dbReference type="ChEBI" id="CHEBI:49883"/>
    </ligand>
</feature>
<dbReference type="InterPro" id="IPR003651">
    <property type="entry name" value="Endonuclease3_FeS-loop_motif"/>
</dbReference>
<feature type="binding site" evidence="12">
    <location>
        <position position="212"/>
    </location>
    <ligand>
        <name>[4Fe-4S] cluster</name>
        <dbReference type="ChEBI" id="CHEBI:49883"/>
    </ligand>
</feature>
<evidence type="ECO:0000256" key="6">
    <source>
        <dbReference type="ARBA" id="ARBA00023004"/>
    </source>
</evidence>
<dbReference type="FunFam" id="1.10.1670.10:FF:000001">
    <property type="entry name" value="Endonuclease III"/>
    <property type="match status" value="1"/>
</dbReference>
<keyword evidence="3 12" id="KW-0479">Metal-binding</keyword>
<comment type="cofactor">
    <cofactor evidence="12">
        <name>[4Fe-4S] cluster</name>
        <dbReference type="ChEBI" id="CHEBI:49883"/>
    </cofactor>
    <text evidence="12">Binds 1 [4Fe-4S] cluster.</text>
</comment>
<feature type="domain" description="HhH-GPD" evidence="14">
    <location>
        <begin position="47"/>
        <end position="194"/>
    </location>
</feature>
<comment type="function">
    <text evidence="12">DNA repair enzyme that has both DNA N-glycosylase activity and AP-lyase activity. The DNA N-glycosylase activity releases various damaged pyrimidines from DNA by cleaving the N-glycosidic bond, leaving an AP (apurinic/apyrimidinic) site. The AP-lyase activity cleaves the phosphodiester bond 3' to the AP site by a beta-elimination, leaving a 3'-terminal unsaturated sugar and a product with a terminal 5'-phosphate.</text>
</comment>
<dbReference type="GO" id="GO:0140078">
    <property type="term" value="F:class I DNA-(apurinic or apyrimidinic site) endonuclease activity"/>
    <property type="evidence" value="ECO:0007669"/>
    <property type="project" value="UniProtKB-EC"/>
</dbReference>
<dbReference type="SMART" id="SM00278">
    <property type="entry name" value="HhH1"/>
    <property type="match status" value="1"/>
</dbReference>
<keyword evidence="16" id="KW-1185">Reference proteome</keyword>
<dbReference type="InterPro" id="IPR023170">
    <property type="entry name" value="HhH_base_excis_C"/>
</dbReference>
<dbReference type="PANTHER" id="PTHR10359">
    <property type="entry name" value="A/G-SPECIFIC ADENINE GLYCOSYLASE/ENDONUCLEASE III"/>
    <property type="match status" value="1"/>
</dbReference>
<dbReference type="PIRSF" id="PIRSF001435">
    <property type="entry name" value="Nth"/>
    <property type="match status" value="1"/>
</dbReference>
<dbReference type="EMBL" id="DF977003">
    <property type="protein sequence ID" value="GAQ26027.1"/>
    <property type="molecule type" value="Genomic_DNA"/>
</dbReference>
<dbReference type="Pfam" id="PF00633">
    <property type="entry name" value="HHH"/>
    <property type="match status" value="1"/>
</dbReference>
<reference evidence="15" key="1">
    <citation type="journal article" date="2016" name="Genome Announc.">
        <title>Draft Genome Sequence of the Syntrophic Lactate-Degrading Bacterium Tepidanaerobacter syntrophicus JLT.</title>
        <authorList>
            <person name="Matsuura N."/>
            <person name="Ohashi A."/>
            <person name="Tourlousse D.M."/>
            <person name="Sekiguchi Y."/>
        </authorList>
    </citation>
    <scope>NUCLEOTIDE SEQUENCE [LARGE SCALE GENOMIC DNA]</scope>
    <source>
        <strain evidence="15">JL</strain>
    </source>
</reference>
<proteinExistence type="inferred from homology"/>
<evidence type="ECO:0000259" key="13">
    <source>
        <dbReference type="SMART" id="SM00278"/>
    </source>
</evidence>
<dbReference type="GO" id="GO:0003677">
    <property type="term" value="F:DNA binding"/>
    <property type="evidence" value="ECO:0007669"/>
    <property type="project" value="UniProtKB-UniRule"/>
</dbReference>
<dbReference type="Gene3D" id="1.10.340.30">
    <property type="entry name" value="Hypothetical protein, domain 2"/>
    <property type="match status" value="1"/>
</dbReference>
<dbReference type="EC" id="4.2.99.18" evidence="12"/>
<dbReference type="GO" id="GO:0006285">
    <property type="term" value="P:base-excision repair, AP site formation"/>
    <property type="evidence" value="ECO:0007669"/>
    <property type="project" value="TreeGrafter"/>
</dbReference>
<dbReference type="InterPro" id="IPR004035">
    <property type="entry name" value="Endouclease-III_FeS-bd_BS"/>
</dbReference>
<dbReference type="Pfam" id="PF00730">
    <property type="entry name" value="HhH-GPD"/>
    <property type="match status" value="1"/>
</dbReference>
<gene>
    <name evidence="12" type="primary">nth</name>
    <name evidence="15" type="ORF">TSYNT_9282</name>
</gene>
<dbReference type="SMART" id="SM00478">
    <property type="entry name" value="ENDO3c"/>
    <property type="match status" value="1"/>
</dbReference>
<dbReference type="CDD" id="cd00056">
    <property type="entry name" value="ENDO3c"/>
    <property type="match status" value="1"/>
</dbReference>
<evidence type="ECO:0000256" key="1">
    <source>
        <dbReference type="ARBA" id="ARBA00008343"/>
    </source>
</evidence>
<dbReference type="InterPro" id="IPR005759">
    <property type="entry name" value="Nth"/>
</dbReference>
<dbReference type="InterPro" id="IPR003265">
    <property type="entry name" value="HhH-GPD_domain"/>
</dbReference>
<evidence type="ECO:0000256" key="12">
    <source>
        <dbReference type="HAMAP-Rule" id="MF_00942"/>
    </source>
</evidence>
<comment type="catalytic activity">
    <reaction evidence="12">
        <text>2'-deoxyribonucleotide-(2'-deoxyribose 5'-phosphate)-2'-deoxyribonucleotide-DNA = a 3'-end 2'-deoxyribonucleotide-(2,3-dehydro-2,3-deoxyribose 5'-phosphate)-DNA + a 5'-end 5'-phospho-2'-deoxyribonucleoside-DNA + H(+)</text>
        <dbReference type="Rhea" id="RHEA:66592"/>
        <dbReference type="Rhea" id="RHEA-COMP:13180"/>
        <dbReference type="Rhea" id="RHEA-COMP:16897"/>
        <dbReference type="Rhea" id="RHEA-COMP:17067"/>
        <dbReference type="ChEBI" id="CHEBI:15378"/>
        <dbReference type="ChEBI" id="CHEBI:136412"/>
        <dbReference type="ChEBI" id="CHEBI:157695"/>
        <dbReference type="ChEBI" id="CHEBI:167181"/>
        <dbReference type="EC" id="4.2.99.18"/>
    </reaction>
</comment>
<evidence type="ECO:0000256" key="2">
    <source>
        <dbReference type="ARBA" id="ARBA00022485"/>
    </source>
</evidence>
<keyword evidence="11 12" id="KW-0326">Glycosidase</keyword>
<evidence type="ECO:0000256" key="4">
    <source>
        <dbReference type="ARBA" id="ARBA00022763"/>
    </source>
</evidence>
<sequence>MEKSMKLHEKEQERINEIISELSKLYPNATTALNHNNPFQLLIATILSAQCTDERVNKVTEKLFKKYKGPEDFAKADRAELENDIRECGLFKNKSKNIIETSKILLEKYNKRVPDTFDELIKLPGVGRKTANVILANAFGKPAFAVDTHVYRLAHRLGFSDEKDIVKVEEDLKRKIPEDLWIKAHHWLIYHGRNVCRARKPLCDNCSLSSLCPKSYETIEADKCCEQNS</sequence>
<comment type="similarity">
    <text evidence="1 12">Belongs to the Nth/MutY family.</text>
</comment>
<accession>A0A0U9HIP7</accession>
<dbReference type="HAMAP" id="MF_00942">
    <property type="entry name" value="Nth"/>
    <property type="match status" value="1"/>
</dbReference>
<keyword evidence="15" id="KW-0540">Nuclease</keyword>
<dbReference type="STRING" id="224999.GCA_001485475_02065"/>
<keyword evidence="8 12" id="KW-0238">DNA-binding</keyword>
<evidence type="ECO:0000256" key="8">
    <source>
        <dbReference type="ARBA" id="ARBA00023125"/>
    </source>
</evidence>
<dbReference type="GO" id="GO:0019104">
    <property type="term" value="F:DNA N-glycosylase activity"/>
    <property type="evidence" value="ECO:0007669"/>
    <property type="project" value="UniProtKB-UniRule"/>
</dbReference>
<keyword evidence="2 12" id="KW-0004">4Fe-4S</keyword>
<dbReference type="SMART" id="SM00525">
    <property type="entry name" value="FES"/>
    <property type="match status" value="1"/>
</dbReference>
<keyword evidence="4 12" id="KW-0227">DNA damage</keyword>
<keyword evidence="10 12" id="KW-0456">Lyase</keyword>
<dbReference type="NCBIfam" id="TIGR01083">
    <property type="entry name" value="nth"/>
    <property type="match status" value="1"/>
</dbReference>
<organism evidence="15">
    <name type="scientific">Tepidanaerobacter syntrophicus</name>
    <dbReference type="NCBI Taxonomy" id="224999"/>
    <lineage>
        <taxon>Bacteria</taxon>
        <taxon>Bacillati</taxon>
        <taxon>Bacillota</taxon>
        <taxon>Clostridia</taxon>
        <taxon>Thermosediminibacterales</taxon>
        <taxon>Tepidanaerobacteraceae</taxon>
        <taxon>Tepidanaerobacter</taxon>
    </lineage>
</organism>
<name>A0A0U9HIP7_9FIRM</name>
<evidence type="ECO:0000256" key="10">
    <source>
        <dbReference type="ARBA" id="ARBA00023239"/>
    </source>
</evidence>
<dbReference type="InterPro" id="IPR003583">
    <property type="entry name" value="Hlx-hairpin-Hlx_DNA-bd_motif"/>
</dbReference>
<dbReference type="Gene3D" id="1.10.1670.10">
    <property type="entry name" value="Helix-hairpin-Helix base-excision DNA repair enzymes (C-terminal)"/>
    <property type="match status" value="1"/>
</dbReference>
<dbReference type="InterPro" id="IPR011257">
    <property type="entry name" value="DNA_glycosylase"/>
</dbReference>
<feature type="binding site" evidence="12">
    <location>
        <position position="206"/>
    </location>
    <ligand>
        <name>[4Fe-4S] cluster</name>
        <dbReference type="ChEBI" id="CHEBI:49883"/>
    </ligand>
</feature>
<dbReference type="FunFam" id="1.10.340.30:FF:000001">
    <property type="entry name" value="Endonuclease III"/>
    <property type="match status" value="1"/>
</dbReference>
<dbReference type="PROSITE" id="PS00764">
    <property type="entry name" value="ENDONUCLEASE_III_1"/>
    <property type="match status" value="1"/>
</dbReference>
<evidence type="ECO:0000313" key="16">
    <source>
        <dbReference type="Proteomes" id="UP000062160"/>
    </source>
</evidence>
<protein>
    <recommendedName>
        <fullName evidence="12">Endonuclease III</fullName>
        <ecNumber evidence="12">4.2.99.18</ecNumber>
    </recommendedName>
    <alternativeName>
        <fullName evidence="12">DNA-(apurinic or apyrimidinic site) lyase</fullName>
    </alternativeName>
</protein>
<evidence type="ECO:0000256" key="3">
    <source>
        <dbReference type="ARBA" id="ARBA00022723"/>
    </source>
</evidence>
<feature type="binding site" evidence="12">
    <location>
        <position position="203"/>
    </location>
    <ligand>
        <name>[4Fe-4S] cluster</name>
        <dbReference type="ChEBI" id="CHEBI:49883"/>
    </ligand>
</feature>
<dbReference type="GO" id="GO:0046872">
    <property type="term" value="F:metal ion binding"/>
    <property type="evidence" value="ECO:0007669"/>
    <property type="project" value="UniProtKB-KW"/>
</dbReference>
<dbReference type="AlphaFoldDB" id="A0A0U9HIP7"/>
<keyword evidence="5 12" id="KW-0378">Hydrolase</keyword>
<dbReference type="Proteomes" id="UP000062160">
    <property type="component" value="Unassembled WGS sequence"/>
</dbReference>
<evidence type="ECO:0000256" key="7">
    <source>
        <dbReference type="ARBA" id="ARBA00023014"/>
    </source>
</evidence>
<evidence type="ECO:0000313" key="15">
    <source>
        <dbReference type="EMBL" id="GAQ26027.1"/>
    </source>
</evidence>
<feature type="domain" description="Helix-hairpin-helix DNA-binding motif class 1" evidence="13">
    <location>
        <begin position="118"/>
        <end position="137"/>
    </location>
</feature>